<accession>A0A5C0B771</accession>
<feature type="domain" description="ABC transporter" evidence="5">
    <location>
        <begin position="45"/>
        <end position="287"/>
    </location>
</feature>
<dbReference type="EMBL" id="CP043046">
    <property type="protein sequence ID" value="QEI08557.1"/>
    <property type="molecule type" value="Genomic_DNA"/>
</dbReference>
<dbReference type="InterPro" id="IPR051120">
    <property type="entry name" value="ABC_AA/LPS_Transport"/>
</dbReference>
<dbReference type="GO" id="GO:0015192">
    <property type="term" value="F:L-phenylalanine transmembrane transporter activity"/>
    <property type="evidence" value="ECO:0007669"/>
    <property type="project" value="TreeGrafter"/>
</dbReference>
<evidence type="ECO:0000313" key="7">
    <source>
        <dbReference type="Proteomes" id="UP000325161"/>
    </source>
</evidence>
<dbReference type="KEGG" id="pacr:FXN63_23990"/>
<dbReference type="GO" id="GO:0016887">
    <property type="term" value="F:ATP hydrolysis activity"/>
    <property type="evidence" value="ECO:0007669"/>
    <property type="project" value="InterPro"/>
</dbReference>
<dbReference type="GO" id="GO:0005304">
    <property type="term" value="F:L-valine transmembrane transporter activity"/>
    <property type="evidence" value="ECO:0007669"/>
    <property type="project" value="TreeGrafter"/>
</dbReference>
<keyword evidence="2" id="KW-1003">Cell membrane</keyword>
<dbReference type="PANTHER" id="PTHR45772">
    <property type="entry name" value="CONSERVED COMPONENT OF ABC TRANSPORTER FOR NATURAL AMINO ACIDS-RELATED"/>
    <property type="match status" value="1"/>
</dbReference>
<proteinExistence type="predicted"/>
<sequence length="292" mass="31512">MNDHVLKTGPGVAATAVNASAAPSVLANETTASLGTQTVDAKSFLDVSGIVVRFGGLLAVNGLSMQVERGRIHALIGPNGAGKSTTFNCISCYYQPAQGRIVLDGEDITHHRPHQMAALGVARTFQNLELFGELTVRENALLGTHSHAARTAGMMLRRPGAEARDLVDHLLERVGLADHHDTLASNLDFGRQKMLELARALAIKPKLLLLDEPAAGLRNREIETLDRLLRELCERDGITVLLVEHVMQLVMAISDRITVMSFGEKIAEGTPEEVRGNPRVIDAYLGKGTHRG</sequence>
<dbReference type="InterPro" id="IPR003593">
    <property type="entry name" value="AAA+_ATPase"/>
</dbReference>
<evidence type="ECO:0000256" key="2">
    <source>
        <dbReference type="ARBA" id="ARBA00022475"/>
    </source>
</evidence>
<keyword evidence="2" id="KW-0472">Membrane</keyword>
<dbReference type="Pfam" id="PF12399">
    <property type="entry name" value="BCA_ABC_TP_C"/>
    <property type="match status" value="1"/>
</dbReference>
<dbReference type="Gene3D" id="3.40.50.300">
    <property type="entry name" value="P-loop containing nucleotide triphosphate hydrolases"/>
    <property type="match status" value="1"/>
</dbReference>
<dbReference type="GO" id="GO:1903806">
    <property type="term" value="P:L-isoleucine import across plasma membrane"/>
    <property type="evidence" value="ECO:0007669"/>
    <property type="project" value="TreeGrafter"/>
</dbReference>
<dbReference type="InterPro" id="IPR027417">
    <property type="entry name" value="P-loop_NTPase"/>
</dbReference>
<evidence type="ECO:0000259" key="5">
    <source>
        <dbReference type="PROSITE" id="PS50893"/>
    </source>
</evidence>
<evidence type="ECO:0000256" key="4">
    <source>
        <dbReference type="ARBA" id="ARBA00022840"/>
    </source>
</evidence>
<dbReference type="PROSITE" id="PS50893">
    <property type="entry name" value="ABC_TRANSPORTER_2"/>
    <property type="match status" value="1"/>
</dbReference>
<keyword evidence="4 6" id="KW-0067">ATP-binding</keyword>
<keyword evidence="3" id="KW-0547">Nucleotide-binding</keyword>
<name>A0A5C0B771_9BURK</name>
<keyword evidence="7" id="KW-1185">Reference proteome</keyword>
<dbReference type="InterPro" id="IPR032823">
    <property type="entry name" value="BCA_ABC_TP_C"/>
</dbReference>
<dbReference type="PANTHER" id="PTHR45772:SF7">
    <property type="entry name" value="AMINO ACID ABC TRANSPORTER ATP-BINDING PROTEIN"/>
    <property type="match status" value="1"/>
</dbReference>
<reference evidence="6 7" key="1">
    <citation type="submission" date="2019-08" db="EMBL/GenBank/DDBJ databases">
        <title>Amphibian skin-associated Pigmentiphaga: genome sequence and occurrence across geography and hosts.</title>
        <authorList>
            <person name="Bletz M.C."/>
            <person name="Bunk B."/>
            <person name="Sproeer C."/>
            <person name="Biwer P."/>
            <person name="Reiter S."/>
            <person name="Rabemananjara F.C.E."/>
            <person name="Schulz S."/>
            <person name="Overmann J."/>
            <person name="Vences M."/>
        </authorList>
    </citation>
    <scope>NUCLEOTIDE SEQUENCE [LARGE SCALE GENOMIC DNA]</scope>
    <source>
        <strain evidence="6 7">Mada1488</strain>
    </source>
</reference>
<dbReference type="GO" id="GO:0015188">
    <property type="term" value="F:L-isoleucine transmembrane transporter activity"/>
    <property type="evidence" value="ECO:0007669"/>
    <property type="project" value="TreeGrafter"/>
</dbReference>
<organism evidence="6 7">
    <name type="scientific">Pigmentiphaga aceris</name>
    <dbReference type="NCBI Taxonomy" id="1940612"/>
    <lineage>
        <taxon>Bacteria</taxon>
        <taxon>Pseudomonadati</taxon>
        <taxon>Pseudomonadota</taxon>
        <taxon>Betaproteobacteria</taxon>
        <taxon>Burkholderiales</taxon>
        <taxon>Alcaligenaceae</taxon>
        <taxon>Pigmentiphaga</taxon>
    </lineage>
</organism>
<dbReference type="Pfam" id="PF00005">
    <property type="entry name" value="ABC_tran"/>
    <property type="match status" value="1"/>
</dbReference>
<protein>
    <submittedName>
        <fullName evidence="6">ABC transporter ATP-binding protein</fullName>
    </submittedName>
</protein>
<dbReference type="InterPro" id="IPR003439">
    <property type="entry name" value="ABC_transporter-like_ATP-bd"/>
</dbReference>
<dbReference type="RefSeq" id="WP_148818028.1">
    <property type="nucleotide sequence ID" value="NZ_CP043046.1"/>
</dbReference>
<dbReference type="AlphaFoldDB" id="A0A5C0B771"/>
<keyword evidence="1" id="KW-0813">Transport</keyword>
<dbReference type="SUPFAM" id="SSF52540">
    <property type="entry name" value="P-loop containing nucleoside triphosphate hydrolases"/>
    <property type="match status" value="1"/>
</dbReference>
<dbReference type="GO" id="GO:0005524">
    <property type="term" value="F:ATP binding"/>
    <property type="evidence" value="ECO:0007669"/>
    <property type="project" value="UniProtKB-KW"/>
</dbReference>
<evidence type="ECO:0000256" key="3">
    <source>
        <dbReference type="ARBA" id="ARBA00022741"/>
    </source>
</evidence>
<evidence type="ECO:0000313" key="6">
    <source>
        <dbReference type="EMBL" id="QEI08557.1"/>
    </source>
</evidence>
<dbReference type="Proteomes" id="UP000325161">
    <property type="component" value="Chromosome"/>
</dbReference>
<evidence type="ECO:0000256" key="1">
    <source>
        <dbReference type="ARBA" id="ARBA00022448"/>
    </source>
</evidence>
<dbReference type="FunFam" id="3.40.50.300:FF:000421">
    <property type="entry name" value="Branched-chain amino acid ABC transporter ATP-binding protein"/>
    <property type="match status" value="1"/>
</dbReference>
<dbReference type="GO" id="GO:0005886">
    <property type="term" value="C:plasma membrane"/>
    <property type="evidence" value="ECO:0007669"/>
    <property type="project" value="TreeGrafter"/>
</dbReference>
<gene>
    <name evidence="6" type="ORF">FXN63_23990</name>
</gene>
<dbReference type="OrthoDB" id="9805514at2"/>
<dbReference type="SMART" id="SM00382">
    <property type="entry name" value="AAA"/>
    <property type="match status" value="1"/>
</dbReference>
<dbReference type="GO" id="GO:0015808">
    <property type="term" value="P:L-alanine transport"/>
    <property type="evidence" value="ECO:0007669"/>
    <property type="project" value="TreeGrafter"/>
</dbReference>
<dbReference type="GO" id="GO:0042941">
    <property type="term" value="P:D-alanine transmembrane transport"/>
    <property type="evidence" value="ECO:0007669"/>
    <property type="project" value="TreeGrafter"/>
</dbReference>
<dbReference type="GO" id="GO:1903805">
    <property type="term" value="P:L-valine import across plasma membrane"/>
    <property type="evidence" value="ECO:0007669"/>
    <property type="project" value="TreeGrafter"/>
</dbReference>
<dbReference type="CDD" id="cd03219">
    <property type="entry name" value="ABC_Mj1267_LivG_branched"/>
    <property type="match status" value="1"/>
</dbReference>